<dbReference type="EMBL" id="JAHRIP010066247">
    <property type="protein sequence ID" value="MEQ2306407.1"/>
    <property type="molecule type" value="Genomic_DNA"/>
</dbReference>
<evidence type="ECO:0000313" key="5">
    <source>
        <dbReference type="Proteomes" id="UP001469553"/>
    </source>
</evidence>
<dbReference type="InterPro" id="IPR002073">
    <property type="entry name" value="PDEase_catalytic_dom"/>
</dbReference>
<evidence type="ECO:0000313" key="4">
    <source>
        <dbReference type="EMBL" id="MEQ2306407.1"/>
    </source>
</evidence>
<organism evidence="4 5">
    <name type="scientific">Ameca splendens</name>
    <dbReference type="NCBI Taxonomy" id="208324"/>
    <lineage>
        <taxon>Eukaryota</taxon>
        <taxon>Metazoa</taxon>
        <taxon>Chordata</taxon>
        <taxon>Craniata</taxon>
        <taxon>Vertebrata</taxon>
        <taxon>Euteleostomi</taxon>
        <taxon>Actinopterygii</taxon>
        <taxon>Neopterygii</taxon>
        <taxon>Teleostei</taxon>
        <taxon>Neoteleostei</taxon>
        <taxon>Acanthomorphata</taxon>
        <taxon>Ovalentaria</taxon>
        <taxon>Atherinomorphae</taxon>
        <taxon>Cyprinodontiformes</taxon>
        <taxon>Goodeidae</taxon>
        <taxon>Ameca</taxon>
    </lineage>
</organism>
<protein>
    <recommendedName>
        <fullName evidence="3">PDEase domain-containing protein</fullName>
    </recommendedName>
</protein>
<feature type="domain" description="PDEase" evidence="3">
    <location>
        <begin position="25"/>
        <end position="136"/>
    </location>
</feature>
<dbReference type="Gene3D" id="1.10.1300.10">
    <property type="entry name" value="3'5'-cyclic nucleotide phosphodiesterase, catalytic domain"/>
    <property type="match status" value="1"/>
</dbReference>
<dbReference type="PANTHER" id="PTHR11347">
    <property type="entry name" value="CYCLIC NUCLEOTIDE PHOSPHODIESTERASE"/>
    <property type="match status" value="1"/>
</dbReference>
<accession>A0ABV0ZKW8</accession>
<keyword evidence="2" id="KW-0378">Hydrolase</keyword>
<dbReference type="PROSITE" id="PS51845">
    <property type="entry name" value="PDEASE_I_2"/>
    <property type="match status" value="1"/>
</dbReference>
<dbReference type="Proteomes" id="UP001469553">
    <property type="component" value="Unassembled WGS sequence"/>
</dbReference>
<proteinExistence type="predicted"/>
<keyword evidence="5" id="KW-1185">Reference proteome</keyword>
<evidence type="ECO:0000259" key="3">
    <source>
        <dbReference type="PROSITE" id="PS51845"/>
    </source>
</evidence>
<comment type="caution">
    <text evidence="4">The sequence shown here is derived from an EMBL/GenBank/DDBJ whole genome shotgun (WGS) entry which is preliminary data.</text>
</comment>
<evidence type="ECO:0000256" key="1">
    <source>
        <dbReference type="ARBA" id="ARBA00022723"/>
    </source>
</evidence>
<name>A0ABV0ZKW8_9TELE</name>
<keyword evidence="1" id="KW-0479">Metal-binding</keyword>
<dbReference type="SUPFAM" id="SSF109604">
    <property type="entry name" value="HD-domain/PDEase-like"/>
    <property type="match status" value="1"/>
</dbReference>
<reference evidence="4 5" key="1">
    <citation type="submission" date="2021-06" db="EMBL/GenBank/DDBJ databases">
        <authorList>
            <person name="Palmer J.M."/>
        </authorList>
    </citation>
    <scope>NUCLEOTIDE SEQUENCE [LARGE SCALE GENOMIC DNA]</scope>
    <source>
        <strain evidence="4 5">AS_MEX2019</strain>
        <tissue evidence="4">Muscle</tissue>
    </source>
</reference>
<gene>
    <name evidence="4" type="ORF">AMECASPLE_007994</name>
</gene>
<evidence type="ECO:0000256" key="2">
    <source>
        <dbReference type="ARBA" id="ARBA00022801"/>
    </source>
</evidence>
<dbReference type="InterPro" id="IPR036971">
    <property type="entry name" value="PDEase_catalytic_dom_sf"/>
</dbReference>
<sequence>MGPENHRSSTIPYTSHEVLAYHITAAEEDIKALQEARIPSAESLSILDFHFSDFGLPEDVTTQATVRMFLDLNLVQEFNIDYKSLCQWILTVRRGYRSNVPSHNWSHALSTARSMFTMPMATEQLQVSECMSHRLT</sequence>